<evidence type="ECO:0000256" key="1">
    <source>
        <dbReference type="ARBA" id="ARBA00004651"/>
    </source>
</evidence>
<comment type="subcellular location">
    <subcellularLocation>
        <location evidence="1">Cell membrane</location>
        <topology evidence="1">Multi-pass membrane protein</topology>
    </subcellularLocation>
</comment>
<evidence type="ECO:0000256" key="7">
    <source>
        <dbReference type="SAM" id="Phobius"/>
    </source>
</evidence>
<dbReference type="Pfam" id="PF06738">
    <property type="entry name" value="ThrE"/>
    <property type="match status" value="1"/>
</dbReference>
<keyword evidence="3 7" id="KW-0812">Transmembrane</keyword>
<comment type="similarity">
    <text evidence="6">Belongs to the ThrE exporter (TC 2.A.79) family.</text>
</comment>
<feature type="transmembrane region" description="Helical" evidence="7">
    <location>
        <begin position="458"/>
        <end position="482"/>
    </location>
</feature>
<dbReference type="AlphaFoldDB" id="A0A345NRJ1"/>
<dbReference type="InterPro" id="IPR024528">
    <property type="entry name" value="ThrE_2"/>
</dbReference>
<dbReference type="GO" id="GO:0015744">
    <property type="term" value="P:succinate transport"/>
    <property type="evidence" value="ECO:0007669"/>
    <property type="project" value="TreeGrafter"/>
</dbReference>
<dbReference type="KEGG" id="orn:DV701_17400"/>
<dbReference type="Proteomes" id="UP000253790">
    <property type="component" value="Chromosome"/>
</dbReference>
<gene>
    <name evidence="10" type="ORF">DV701_17400</name>
</gene>
<feature type="transmembrane region" description="Helical" evidence="7">
    <location>
        <begin position="189"/>
        <end position="208"/>
    </location>
</feature>
<evidence type="ECO:0000259" key="8">
    <source>
        <dbReference type="Pfam" id="PF06738"/>
    </source>
</evidence>
<feature type="transmembrane region" description="Helical" evidence="7">
    <location>
        <begin position="373"/>
        <end position="390"/>
    </location>
</feature>
<protein>
    <submittedName>
        <fullName evidence="10">Threonine/serine exporter family protein</fullName>
    </submittedName>
</protein>
<dbReference type="InterPro" id="IPR010619">
    <property type="entry name" value="ThrE-like_N"/>
</dbReference>
<evidence type="ECO:0000256" key="2">
    <source>
        <dbReference type="ARBA" id="ARBA00022475"/>
    </source>
</evidence>
<evidence type="ECO:0000259" key="9">
    <source>
        <dbReference type="Pfam" id="PF12821"/>
    </source>
</evidence>
<dbReference type="Pfam" id="PF12821">
    <property type="entry name" value="ThrE_2"/>
    <property type="match status" value="1"/>
</dbReference>
<keyword evidence="4 7" id="KW-1133">Transmembrane helix</keyword>
<feature type="transmembrane region" description="Helical" evidence="7">
    <location>
        <begin position="348"/>
        <end position="366"/>
    </location>
</feature>
<proteinExistence type="inferred from homology"/>
<feature type="transmembrane region" description="Helical" evidence="7">
    <location>
        <begin position="423"/>
        <end position="446"/>
    </location>
</feature>
<feature type="domain" description="Threonine/Serine exporter ThrE" evidence="9">
    <location>
        <begin position="353"/>
        <end position="477"/>
    </location>
</feature>
<feature type="transmembrane region" description="Helical" evidence="7">
    <location>
        <begin position="271"/>
        <end position="289"/>
    </location>
</feature>
<evidence type="ECO:0000256" key="3">
    <source>
        <dbReference type="ARBA" id="ARBA00022692"/>
    </source>
</evidence>
<feature type="transmembrane region" description="Helical" evidence="7">
    <location>
        <begin position="310"/>
        <end position="328"/>
    </location>
</feature>
<evidence type="ECO:0000313" key="11">
    <source>
        <dbReference type="Proteomes" id="UP000253790"/>
    </source>
</evidence>
<name>A0A345NRJ1_9MICO</name>
<dbReference type="GO" id="GO:0005886">
    <property type="term" value="C:plasma membrane"/>
    <property type="evidence" value="ECO:0007669"/>
    <property type="project" value="UniProtKB-SubCell"/>
</dbReference>
<sequence>MSEPDPTPAVTGEVTGPQRVTAPDLRETRRVGGRVWRLRAARVVRGVSPPTMALGLRLGADDVSQRHARSVIDLALRVGEAMLSTGASAADCVTNLLRLMHAYGVRSAHVDVTFTSITVSIHRGLDEDPLSVMRVIPGRAPDYTRLEGVQRIVDEAVHAAESGTDLRDIEDARRELDAVLRAPHPYRRWVVTLGAALLAVGVVMLFGAKPGMWLVAAVSAAVVDRVQRVMYGIRLAAFFAQVVSAAVPTLFALALYAAAANGISVPGVDRPSLVVISGIVMLLAGLGVMGAAQDALDGYYVTAGARGMEVIMMTIGIAVGVALVIGFAHRFGIPMEASPIVAVGGTPLQSAAGAVLIALGFCLGTYTGRRTTLVAVLVAVFGWLVFELGLALGLGAVSSTALASAPVGALAYAVHRRLRLPELAVGTAGVVALLPGLAVYRAIYLMQEGTPAVVGGAVTHFVTAVSTGVALAAGLSIGGYLARRRLGLDRAAQLARRRSESRYVSG</sequence>
<dbReference type="EMBL" id="CP031229">
    <property type="protein sequence ID" value="AXH97649.1"/>
    <property type="molecule type" value="Genomic_DNA"/>
</dbReference>
<feature type="domain" description="Threonine/serine exporter-like N-terminal" evidence="8">
    <location>
        <begin position="73"/>
        <end position="327"/>
    </location>
</feature>
<keyword evidence="5 7" id="KW-0472">Membrane</keyword>
<dbReference type="OrthoDB" id="9763957at2"/>
<evidence type="ECO:0000256" key="4">
    <source>
        <dbReference type="ARBA" id="ARBA00022989"/>
    </source>
</evidence>
<dbReference type="PANTHER" id="PTHR34390">
    <property type="entry name" value="UPF0442 PROTEIN YJJB-RELATED"/>
    <property type="match status" value="1"/>
</dbReference>
<keyword evidence="2" id="KW-1003">Cell membrane</keyword>
<keyword evidence="11" id="KW-1185">Reference proteome</keyword>
<dbReference type="RefSeq" id="WP_114930216.1">
    <property type="nucleotide sequence ID" value="NZ_CP031229.1"/>
</dbReference>
<evidence type="ECO:0000256" key="6">
    <source>
        <dbReference type="ARBA" id="ARBA00034125"/>
    </source>
</evidence>
<evidence type="ECO:0000313" key="10">
    <source>
        <dbReference type="EMBL" id="AXH97649.1"/>
    </source>
</evidence>
<dbReference type="GO" id="GO:0022857">
    <property type="term" value="F:transmembrane transporter activity"/>
    <property type="evidence" value="ECO:0007669"/>
    <property type="project" value="InterPro"/>
</dbReference>
<feature type="transmembrane region" description="Helical" evidence="7">
    <location>
        <begin position="235"/>
        <end position="259"/>
    </location>
</feature>
<organism evidence="10 11">
    <name type="scientific">Ornithinimicrobium avium</name>
    <dbReference type="NCBI Taxonomy" id="2283195"/>
    <lineage>
        <taxon>Bacteria</taxon>
        <taxon>Bacillati</taxon>
        <taxon>Actinomycetota</taxon>
        <taxon>Actinomycetes</taxon>
        <taxon>Micrococcales</taxon>
        <taxon>Ornithinimicrobiaceae</taxon>
        <taxon>Ornithinimicrobium</taxon>
    </lineage>
</organism>
<evidence type="ECO:0000256" key="5">
    <source>
        <dbReference type="ARBA" id="ARBA00023136"/>
    </source>
</evidence>
<accession>A0A345NRJ1</accession>
<dbReference type="InterPro" id="IPR050539">
    <property type="entry name" value="ThrE_Dicarb/AminoAcid_Exp"/>
</dbReference>
<reference evidence="10 11" key="1">
    <citation type="submission" date="2018-07" db="EMBL/GenBank/DDBJ databases">
        <title>Complete genome sequencing of Ornithinimicrobium sp. AMA3305.</title>
        <authorList>
            <person name="Bae J.-W."/>
        </authorList>
    </citation>
    <scope>NUCLEOTIDE SEQUENCE [LARGE SCALE GENOMIC DNA]</scope>
    <source>
        <strain evidence="10 11">AMA3305</strain>
    </source>
</reference>